<reference evidence="2" key="1">
    <citation type="submission" date="2017-06" db="EMBL/GenBank/DDBJ databases">
        <authorList>
            <person name="Varghese N."/>
            <person name="Submissions S."/>
        </authorList>
    </citation>
    <scope>NUCLEOTIDE SEQUENCE [LARGE SCALE GENOMIC DNA]</scope>
    <source>
        <strain evidence="2">DSM 45423</strain>
    </source>
</reference>
<evidence type="ECO:0000313" key="2">
    <source>
        <dbReference type="Proteomes" id="UP000198386"/>
    </source>
</evidence>
<dbReference type="AlphaFoldDB" id="A0A239IST2"/>
<organism evidence="1 2">
    <name type="scientific">Geodermatophilus saharensis</name>
    <dbReference type="NCBI Taxonomy" id="1137994"/>
    <lineage>
        <taxon>Bacteria</taxon>
        <taxon>Bacillati</taxon>
        <taxon>Actinomycetota</taxon>
        <taxon>Actinomycetes</taxon>
        <taxon>Geodermatophilales</taxon>
        <taxon>Geodermatophilaceae</taxon>
        <taxon>Geodermatophilus</taxon>
    </lineage>
</organism>
<proteinExistence type="predicted"/>
<dbReference type="Proteomes" id="UP000198386">
    <property type="component" value="Unassembled WGS sequence"/>
</dbReference>
<protein>
    <submittedName>
        <fullName evidence="1">Uncharacterized protein</fullName>
    </submittedName>
</protein>
<sequence>MVAGAWLSLRLAPLASAITEDVRASQTGSAALSFERGLTVWRVLLPEIPLIGVFVVGLMTLSLADGYEAVKTEYERAREVPIE</sequence>
<dbReference type="EMBL" id="FZOH01000012">
    <property type="protein sequence ID" value="SNS96595.1"/>
    <property type="molecule type" value="Genomic_DNA"/>
</dbReference>
<gene>
    <name evidence="1" type="ORF">SAMN04488107_4467</name>
</gene>
<keyword evidence="2" id="KW-1185">Reference proteome</keyword>
<evidence type="ECO:0000313" key="1">
    <source>
        <dbReference type="EMBL" id="SNS96595.1"/>
    </source>
</evidence>
<name>A0A239IST2_9ACTN</name>
<accession>A0A239IST2</accession>